<proteinExistence type="predicted"/>
<keyword evidence="1" id="KW-0472">Membrane</keyword>
<gene>
    <name evidence="2" type="ORF">HXK03_04605</name>
</gene>
<dbReference type="AlphaFoldDB" id="A0A929N3L3"/>
<evidence type="ECO:0000313" key="3">
    <source>
        <dbReference type="Proteomes" id="UP000718630"/>
    </source>
</evidence>
<sequence>SVAVQRPWLIHAAVGAEAIIGTGLVVTAARASSPRSGWTRFAGVVGALMLVDSIAELSLAKHVAKRYLRRQG</sequence>
<dbReference type="EMBL" id="JABZFZ010000205">
    <property type="protein sequence ID" value="MBF0940139.1"/>
    <property type="molecule type" value="Genomic_DNA"/>
</dbReference>
<comment type="caution">
    <text evidence="2">The sequence shown here is derived from an EMBL/GenBank/DDBJ whole genome shotgun (WGS) entry which is preliminary data.</text>
</comment>
<reference evidence="2" key="1">
    <citation type="submission" date="2020-04" db="EMBL/GenBank/DDBJ databases">
        <title>Deep metagenomics examines the oral microbiome during advanced dental caries in children, revealing novel taxa and co-occurrences with host molecules.</title>
        <authorList>
            <person name="Baker J.L."/>
            <person name="Morton J.T."/>
            <person name="Dinis M."/>
            <person name="Alvarez R."/>
            <person name="Tran N.C."/>
            <person name="Knight R."/>
            <person name="Edlund A."/>
        </authorList>
    </citation>
    <scope>NUCLEOTIDE SEQUENCE</scope>
    <source>
        <strain evidence="2">JCVI_32_bin.64</strain>
    </source>
</reference>
<dbReference type="Proteomes" id="UP000718630">
    <property type="component" value="Unassembled WGS sequence"/>
</dbReference>
<protein>
    <submittedName>
        <fullName evidence="2">Uncharacterized protein</fullName>
    </submittedName>
</protein>
<keyword evidence="1" id="KW-1133">Transmembrane helix</keyword>
<name>A0A929N3L3_9ACTO</name>
<evidence type="ECO:0000313" key="2">
    <source>
        <dbReference type="EMBL" id="MBF0940139.1"/>
    </source>
</evidence>
<keyword evidence="1" id="KW-0812">Transmembrane</keyword>
<accession>A0A929N3L3</accession>
<feature type="transmembrane region" description="Helical" evidence="1">
    <location>
        <begin position="7"/>
        <end position="29"/>
    </location>
</feature>
<feature type="non-terminal residue" evidence="2">
    <location>
        <position position="1"/>
    </location>
</feature>
<evidence type="ECO:0000256" key="1">
    <source>
        <dbReference type="SAM" id="Phobius"/>
    </source>
</evidence>
<organism evidence="2 3">
    <name type="scientific">Schaalia georgiae</name>
    <dbReference type="NCBI Taxonomy" id="52768"/>
    <lineage>
        <taxon>Bacteria</taxon>
        <taxon>Bacillati</taxon>
        <taxon>Actinomycetota</taxon>
        <taxon>Actinomycetes</taxon>
        <taxon>Actinomycetales</taxon>
        <taxon>Actinomycetaceae</taxon>
        <taxon>Schaalia</taxon>
    </lineage>
</organism>
<feature type="transmembrane region" description="Helical" evidence="1">
    <location>
        <begin position="41"/>
        <end position="60"/>
    </location>
</feature>